<name>A0A5C6MTB7_9TELE</name>
<evidence type="ECO:0000313" key="1">
    <source>
        <dbReference type="EMBL" id="TWW56647.1"/>
    </source>
</evidence>
<dbReference type="AlphaFoldDB" id="A0A5C6MTB7"/>
<evidence type="ECO:0000313" key="2">
    <source>
        <dbReference type="Proteomes" id="UP000324091"/>
    </source>
</evidence>
<reference evidence="1 2" key="1">
    <citation type="submission" date="2019-04" db="EMBL/GenBank/DDBJ databases">
        <title>Chromosome genome assembly for Takifugu flavidus.</title>
        <authorList>
            <person name="Xiao S."/>
        </authorList>
    </citation>
    <scope>NUCLEOTIDE SEQUENCE [LARGE SCALE GENOMIC DNA]</scope>
    <source>
        <strain evidence="1">HTHZ2018</strain>
        <tissue evidence="1">Muscle</tissue>
    </source>
</reference>
<dbReference type="Proteomes" id="UP000324091">
    <property type="component" value="Chromosome 8"/>
</dbReference>
<accession>A0A5C6MTB7</accession>
<sequence>MIGTLPHCCSQYCFYQRPSSFSPPPPSCKSKSRLGFITVTAGHSGKPRSQLGGALLAPFPTTLSRLLWDPYPLPILSGGELPSNTLLTTHPPHRSVQKAGPIPPYVVLISTQRPSVKTANYVATRAQFTLNPHMHGGPQGHGLSRDHEWVHWAVFAFLCSASICTPSVHTPALRQARLFTSDCG</sequence>
<proteinExistence type="predicted"/>
<comment type="caution">
    <text evidence="1">The sequence shown here is derived from an EMBL/GenBank/DDBJ whole genome shotgun (WGS) entry which is preliminary data.</text>
</comment>
<organism evidence="1 2">
    <name type="scientific">Takifugu flavidus</name>
    <name type="common">sansaifugu</name>
    <dbReference type="NCBI Taxonomy" id="433684"/>
    <lineage>
        <taxon>Eukaryota</taxon>
        <taxon>Metazoa</taxon>
        <taxon>Chordata</taxon>
        <taxon>Craniata</taxon>
        <taxon>Vertebrata</taxon>
        <taxon>Euteleostomi</taxon>
        <taxon>Actinopterygii</taxon>
        <taxon>Neopterygii</taxon>
        <taxon>Teleostei</taxon>
        <taxon>Neoteleostei</taxon>
        <taxon>Acanthomorphata</taxon>
        <taxon>Eupercaria</taxon>
        <taxon>Tetraodontiformes</taxon>
        <taxon>Tetradontoidea</taxon>
        <taxon>Tetraodontidae</taxon>
        <taxon>Takifugu</taxon>
    </lineage>
</organism>
<protein>
    <submittedName>
        <fullName evidence="1">Uncharacterized protein</fullName>
    </submittedName>
</protein>
<keyword evidence="2" id="KW-1185">Reference proteome</keyword>
<dbReference type="EMBL" id="RHFK02000021">
    <property type="protein sequence ID" value="TWW56647.1"/>
    <property type="molecule type" value="Genomic_DNA"/>
</dbReference>
<gene>
    <name evidence="1" type="ORF">D4764_08G0006340</name>
</gene>